<feature type="transmembrane region" description="Helical" evidence="2">
    <location>
        <begin position="401"/>
        <end position="429"/>
    </location>
</feature>
<proteinExistence type="predicted"/>
<dbReference type="Pfam" id="PF14602">
    <property type="entry name" value="Hexapep_2"/>
    <property type="match status" value="1"/>
</dbReference>
<reference evidence="4" key="1">
    <citation type="submission" date="2020-09" db="EMBL/GenBank/DDBJ databases">
        <title>Streptomyces canutascabiei sp. nov., which causes potato common scab and is distributed across the world.</title>
        <authorList>
            <person name="Nguyen H.P."/>
            <person name="Weisberg A.J."/>
            <person name="Chang J.H."/>
            <person name="Clarke C.R."/>
        </authorList>
    </citation>
    <scope>NUCLEOTIDE SEQUENCE</scope>
    <source>
        <strain evidence="4">ID-01-6.2a</strain>
    </source>
</reference>
<sequence>MTLPAPRPVVEKPGEVQGAEPDAAESYTAVERLLAEVLAGVARIEHVPAESHFFDDLGANSLTMAHFCARVRKHPELPSVSIRDVYAHPTIRGLAAALTEAPRPPAAPPDPAETVRPVSTFRYVLCGVLQLLLFAGYCLLATSGYAQGYEWVADASDMVEVYLRSAVFGALAFLALCALPVAAKWLLVGRWKPVEFPVWGLAYLRFWLVKALLRTSPMVLFVGNPLYVLYLRALGARIGPGVTILSRTVPVCTDLLTIGAGTIVRRDSFFLCYRARAGRIRTGPVTLGRDVFVGEHTVLDIGTALGDGSQLGHSSALRDGESVPAGESWHGSPARPTDVDHVRVPPLPGGTLRRAGYGLAALLQTLLLYVPLTVGGAYLLLTAAPELDTLLDPTSRHTTSARFYVEAMALSLTLYVGSILVTAVMVFVVPRLLRPLVKPDRVYPLYGFHHSVHRAISRLTNLKLFTWLCGDSSYIVPCLTALGYDLSRVEQTGSNFGSEVRHETPYLVTVGSGTMVADGLSVMNADYSGTSFRVSRTAIGGHNFLGNAIAYPVGGRTGENCLLATKVLVPLDGEIREGVGLLGSPPFEIPRSVERDSRFDHLREGAELRRRLAAKNRFNLRSMALFLFLRWLHAFALTVLGFAAFDLYGHGDGPAAPLALAALPLAALVLTVLYYALVERSLTGFRPLRPRLCSIYDPVFWRQERLWKLPDQHVEVLNGTPYKNLVWRLLGVRIGRRVFDDGVYITERTLTAVGDDCTLAAGSKIQAHSQEDGTFKSDHVTIGAGSTLEVQAFVHYGVTLGEGAVLAPDSFLMKGEQVPPHARWGGNPATETTGTR</sequence>
<feature type="transmembrane region" description="Helical" evidence="2">
    <location>
        <begin position="357"/>
        <end position="381"/>
    </location>
</feature>
<feature type="region of interest" description="Disordered" evidence="1">
    <location>
        <begin position="312"/>
        <end position="339"/>
    </location>
</feature>
<dbReference type="AlphaFoldDB" id="A0A927L8G4"/>
<dbReference type="SUPFAM" id="SSF51161">
    <property type="entry name" value="Trimeric LpxA-like enzymes"/>
    <property type="match status" value="2"/>
</dbReference>
<feature type="transmembrane region" description="Helical" evidence="2">
    <location>
        <begin position="655"/>
        <end position="677"/>
    </location>
</feature>
<name>A0A927L8G4_9ACTN</name>
<feature type="transmembrane region" description="Helical" evidence="2">
    <location>
        <begin position="618"/>
        <end position="643"/>
    </location>
</feature>
<dbReference type="PROSITE" id="PS50075">
    <property type="entry name" value="CARRIER"/>
    <property type="match status" value="1"/>
</dbReference>
<accession>A0A927L8G4</accession>
<evidence type="ECO:0000313" key="5">
    <source>
        <dbReference type="Proteomes" id="UP000661025"/>
    </source>
</evidence>
<gene>
    <name evidence="4" type="ORF">IHE70_28070</name>
</gene>
<dbReference type="RefSeq" id="WP_192363537.1">
    <property type="nucleotide sequence ID" value="NZ_CP119182.1"/>
</dbReference>
<evidence type="ECO:0000313" key="4">
    <source>
        <dbReference type="EMBL" id="MBD9726993.1"/>
    </source>
</evidence>
<evidence type="ECO:0000256" key="1">
    <source>
        <dbReference type="SAM" id="MobiDB-lite"/>
    </source>
</evidence>
<dbReference type="SUPFAM" id="SSF47336">
    <property type="entry name" value="ACP-like"/>
    <property type="match status" value="1"/>
</dbReference>
<dbReference type="GeneID" id="79929712"/>
<dbReference type="Proteomes" id="UP000661025">
    <property type="component" value="Unassembled WGS sequence"/>
</dbReference>
<feature type="domain" description="Carrier" evidence="3">
    <location>
        <begin position="25"/>
        <end position="102"/>
    </location>
</feature>
<dbReference type="PANTHER" id="PTHR43300">
    <property type="entry name" value="ACETYLTRANSFERASE"/>
    <property type="match status" value="1"/>
</dbReference>
<feature type="transmembrane region" description="Helical" evidence="2">
    <location>
        <begin position="123"/>
        <end position="146"/>
    </location>
</feature>
<dbReference type="InterPro" id="IPR001451">
    <property type="entry name" value="Hexapep"/>
</dbReference>
<feature type="region of interest" description="Disordered" evidence="1">
    <location>
        <begin position="1"/>
        <end position="22"/>
    </location>
</feature>
<dbReference type="NCBIfam" id="TIGR02353">
    <property type="entry name" value="NRPS_term_dom"/>
    <property type="match status" value="1"/>
</dbReference>
<dbReference type="Gene3D" id="2.160.10.10">
    <property type="entry name" value="Hexapeptide repeat proteins"/>
    <property type="match status" value="2"/>
</dbReference>
<protein>
    <submittedName>
        <fullName evidence="4">Peptide synthetase</fullName>
    </submittedName>
</protein>
<keyword evidence="2" id="KW-0472">Membrane</keyword>
<dbReference type="InterPro" id="IPR036736">
    <property type="entry name" value="ACP-like_sf"/>
</dbReference>
<dbReference type="InterPro" id="IPR011004">
    <property type="entry name" value="Trimer_LpxA-like_sf"/>
</dbReference>
<keyword evidence="2" id="KW-0812">Transmembrane</keyword>
<dbReference type="Gene3D" id="1.10.1200.10">
    <property type="entry name" value="ACP-like"/>
    <property type="match status" value="1"/>
</dbReference>
<feature type="transmembrane region" description="Helical" evidence="2">
    <location>
        <begin position="166"/>
        <end position="187"/>
    </location>
</feature>
<keyword evidence="2" id="KW-1133">Transmembrane helix</keyword>
<dbReference type="EMBL" id="JACYXT010000013">
    <property type="protein sequence ID" value="MBD9726993.1"/>
    <property type="molecule type" value="Genomic_DNA"/>
</dbReference>
<dbReference type="InterPro" id="IPR050179">
    <property type="entry name" value="Trans_hexapeptide_repeat"/>
</dbReference>
<organism evidence="4 5">
    <name type="scientific">Streptomyces caniscabiei</name>
    <dbReference type="NCBI Taxonomy" id="2746961"/>
    <lineage>
        <taxon>Bacteria</taxon>
        <taxon>Bacillati</taxon>
        <taxon>Actinomycetota</taxon>
        <taxon>Actinomycetes</taxon>
        <taxon>Kitasatosporales</taxon>
        <taxon>Streptomycetaceae</taxon>
        <taxon>Streptomyces</taxon>
    </lineage>
</organism>
<evidence type="ECO:0000256" key="2">
    <source>
        <dbReference type="SAM" id="Phobius"/>
    </source>
</evidence>
<dbReference type="Pfam" id="PF00550">
    <property type="entry name" value="PP-binding"/>
    <property type="match status" value="1"/>
</dbReference>
<dbReference type="InterPro" id="IPR009081">
    <property type="entry name" value="PP-bd_ACP"/>
</dbReference>
<dbReference type="InterPro" id="IPR012728">
    <property type="entry name" value="Pls/PosA_C"/>
</dbReference>
<comment type="caution">
    <text evidence="4">The sequence shown here is derived from an EMBL/GenBank/DDBJ whole genome shotgun (WGS) entry which is preliminary data.</text>
</comment>
<evidence type="ECO:0000259" key="3">
    <source>
        <dbReference type="PROSITE" id="PS50075"/>
    </source>
</evidence>